<accession>A0ABW2GJ67</accession>
<sequence length="265" mass="28247">MRTVQTAAGTVAWREVGEGPPLVLLHANLHDHRDFDPVLGALAREHRVLAVDWPGHGASGTDTTVGADRLARALGEFVDQLGLGPAVFIGNSVGGYAAARLAVERPEHVAALVLVNSGGFARRSALTRAYYRMCASSPAAGRLLPYVVRAYLRPAGEHDRAVAERVLRTGATAAGRATYRSMWRSFASPDFDLSGRADAIAAPTLVVWGRRDLVSPLHYGRVAHRLVPGARLAVLDTGHLPFSSAPGAFLDVVGPFLREVRAGVR</sequence>
<gene>
    <name evidence="2" type="ORF">ACFQLX_15060</name>
</gene>
<dbReference type="PRINTS" id="PR00111">
    <property type="entry name" value="ABHYDROLASE"/>
</dbReference>
<dbReference type="InterPro" id="IPR000073">
    <property type="entry name" value="AB_hydrolase_1"/>
</dbReference>
<dbReference type="Proteomes" id="UP001596413">
    <property type="component" value="Unassembled WGS sequence"/>
</dbReference>
<dbReference type="InterPro" id="IPR029058">
    <property type="entry name" value="AB_hydrolase_fold"/>
</dbReference>
<evidence type="ECO:0000313" key="2">
    <source>
        <dbReference type="EMBL" id="MFC7219480.1"/>
    </source>
</evidence>
<organism evidence="2 3">
    <name type="scientific">Streptomyces polyrhachis</name>
    <dbReference type="NCBI Taxonomy" id="1282885"/>
    <lineage>
        <taxon>Bacteria</taxon>
        <taxon>Bacillati</taxon>
        <taxon>Actinomycetota</taxon>
        <taxon>Actinomycetes</taxon>
        <taxon>Kitasatosporales</taxon>
        <taxon>Streptomycetaceae</taxon>
        <taxon>Streptomyces</taxon>
    </lineage>
</organism>
<dbReference type="RefSeq" id="WP_386415221.1">
    <property type="nucleotide sequence ID" value="NZ_JBHSZO010000021.1"/>
</dbReference>
<dbReference type="SUPFAM" id="SSF53474">
    <property type="entry name" value="alpha/beta-Hydrolases"/>
    <property type="match status" value="1"/>
</dbReference>
<reference evidence="3" key="1">
    <citation type="journal article" date="2019" name="Int. J. Syst. Evol. Microbiol.">
        <title>The Global Catalogue of Microorganisms (GCM) 10K type strain sequencing project: providing services to taxonomists for standard genome sequencing and annotation.</title>
        <authorList>
            <consortium name="The Broad Institute Genomics Platform"/>
            <consortium name="The Broad Institute Genome Sequencing Center for Infectious Disease"/>
            <person name="Wu L."/>
            <person name="Ma J."/>
        </authorList>
    </citation>
    <scope>NUCLEOTIDE SEQUENCE [LARGE SCALE GENOMIC DNA]</scope>
    <source>
        <strain evidence="3">CGMCC 1.13681</strain>
    </source>
</reference>
<comment type="caution">
    <text evidence="2">The sequence shown here is derived from an EMBL/GenBank/DDBJ whole genome shotgun (WGS) entry which is preliminary data.</text>
</comment>
<dbReference type="GO" id="GO:0016787">
    <property type="term" value="F:hydrolase activity"/>
    <property type="evidence" value="ECO:0007669"/>
    <property type="project" value="UniProtKB-KW"/>
</dbReference>
<evidence type="ECO:0000313" key="3">
    <source>
        <dbReference type="Proteomes" id="UP001596413"/>
    </source>
</evidence>
<keyword evidence="2" id="KW-0378">Hydrolase</keyword>
<feature type="domain" description="AB hydrolase-1" evidence="1">
    <location>
        <begin position="20"/>
        <end position="243"/>
    </location>
</feature>
<dbReference type="PANTHER" id="PTHR43194">
    <property type="entry name" value="HYDROLASE ALPHA/BETA FOLD FAMILY"/>
    <property type="match status" value="1"/>
</dbReference>
<keyword evidence="3" id="KW-1185">Reference proteome</keyword>
<dbReference type="InterPro" id="IPR050228">
    <property type="entry name" value="Carboxylesterase_BioH"/>
</dbReference>
<name>A0ABW2GJ67_9ACTN</name>
<evidence type="ECO:0000259" key="1">
    <source>
        <dbReference type="Pfam" id="PF00561"/>
    </source>
</evidence>
<protein>
    <submittedName>
        <fullName evidence="2">Alpha/beta fold hydrolase</fullName>
    </submittedName>
</protein>
<dbReference type="PANTHER" id="PTHR43194:SF5">
    <property type="entry name" value="PIMELOYL-[ACYL-CARRIER PROTEIN] METHYL ESTER ESTERASE"/>
    <property type="match status" value="1"/>
</dbReference>
<dbReference type="Gene3D" id="3.40.50.1820">
    <property type="entry name" value="alpha/beta hydrolase"/>
    <property type="match status" value="1"/>
</dbReference>
<proteinExistence type="predicted"/>
<dbReference type="Pfam" id="PF00561">
    <property type="entry name" value="Abhydrolase_1"/>
    <property type="match status" value="1"/>
</dbReference>
<dbReference type="EMBL" id="JBHSZO010000021">
    <property type="protein sequence ID" value="MFC7219480.1"/>
    <property type="molecule type" value="Genomic_DNA"/>
</dbReference>